<organism evidence="1 2">
    <name type="scientific">Neisseria macacae ATCC 33926</name>
    <dbReference type="NCBI Taxonomy" id="997348"/>
    <lineage>
        <taxon>Bacteria</taxon>
        <taxon>Pseudomonadati</taxon>
        <taxon>Pseudomonadota</taxon>
        <taxon>Betaproteobacteria</taxon>
        <taxon>Neisseriales</taxon>
        <taxon>Neisseriaceae</taxon>
        <taxon>Neisseria</taxon>
    </lineage>
</organism>
<proteinExistence type="predicted"/>
<dbReference type="EMBL" id="AFQE01000001">
    <property type="protein sequence ID" value="EGQ78562.1"/>
    <property type="molecule type" value="Genomic_DNA"/>
</dbReference>
<reference evidence="1 2" key="1">
    <citation type="submission" date="2011-05" db="EMBL/GenBank/DDBJ databases">
        <authorList>
            <person name="Muzny D."/>
            <person name="Qin X."/>
            <person name="Deng J."/>
            <person name="Jiang H."/>
            <person name="Liu Y."/>
            <person name="Qu J."/>
            <person name="Song X.-Z."/>
            <person name="Zhang L."/>
            <person name="Thornton R."/>
            <person name="Coyle M."/>
            <person name="Francisco L."/>
            <person name="Jackson L."/>
            <person name="Javaid M."/>
            <person name="Korchina V."/>
            <person name="Kovar C."/>
            <person name="Mata R."/>
            <person name="Mathew T."/>
            <person name="Ngo R."/>
            <person name="Nguyen L."/>
            <person name="Nguyen N."/>
            <person name="Okwuonu G."/>
            <person name="Ongeri F."/>
            <person name="Pham C."/>
            <person name="Simmons D."/>
            <person name="Wilczek-Boney K."/>
            <person name="Hale W."/>
            <person name="Jakkamsetti A."/>
            <person name="Pham P."/>
            <person name="Ruth R."/>
            <person name="San Lucas F."/>
            <person name="Warren J."/>
            <person name="Zhang J."/>
            <person name="Zhao Z."/>
            <person name="Zhou C."/>
            <person name="Zhu D."/>
            <person name="Lee S."/>
            <person name="Bess C."/>
            <person name="Blankenburg K."/>
            <person name="Forbes L."/>
            <person name="Fu Q."/>
            <person name="Gubbala S."/>
            <person name="Hirani K."/>
            <person name="Jayaseelan J.C."/>
            <person name="Lara F."/>
            <person name="Munidasa M."/>
            <person name="Palculict T."/>
            <person name="Patil S."/>
            <person name="Pu L.-L."/>
            <person name="Saada N."/>
            <person name="Tang L."/>
            <person name="Weissenberger G."/>
            <person name="Zhu Y."/>
            <person name="Hemphill L."/>
            <person name="Shang Y."/>
            <person name="Youmans B."/>
            <person name="Ayvaz T."/>
            <person name="Ross M."/>
            <person name="Santibanez J."/>
            <person name="Aqrawi P."/>
            <person name="Gross S."/>
            <person name="Joshi V."/>
            <person name="Fowler G."/>
            <person name="Nazareth L."/>
            <person name="Reid J."/>
            <person name="Worley K."/>
            <person name="Petrosino J."/>
            <person name="Highlander S."/>
            <person name="Gibbs R."/>
        </authorList>
    </citation>
    <scope>NUCLEOTIDE SEQUENCE [LARGE SCALE GENOMIC DNA]</scope>
    <source>
        <strain evidence="1 2">ATCC 33926</strain>
    </source>
</reference>
<sequence>MKKYKGSSENLSLMSSPTQGNCCSVGFARENPNTEIVDWVGFTNPTCPC</sequence>
<evidence type="ECO:0000313" key="2">
    <source>
        <dbReference type="Proteomes" id="UP000004982"/>
    </source>
</evidence>
<evidence type="ECO:0000313" key="1">
    <source>
        <dbReference type="EMBL" id="EGQ78562.1"/>
    </source>
</evidence>
<dbReference type="AlphaFoldDB" id="A0AA36UM15"/>
<gene>
    <name evidence="1" type="ORF">HMPREF9418_0003</name>
</gene>
<comment type="caution">
    <text evidence="1">The sequence shown here is derived from an EMBL/GenBank/DDBJ whole genome shotgun (WGS) entry which is preliminary data.</text>
</comment>
<accession>A0AA36UM15</accession>
<name>A0AA36UM15_9NEIS</name>
<protein>
    <submittedName>
        <fullName evidence="1">Uncharacterized protein</fullName>
    </submittedName>
</protein>
<dbReference type="Proteomes" id="UP000004982">
    <property type="component" value="Unassembled WGS sequence"/>
</dbReference>